<evidence type="ECO:0000256" key="1">
    <source>
        <dbReference type="SAM" id="MobiDB-lite"/>
    </source>
</evidence>
<proteinExistence type="predicted"/>
<dbReference type="Proteomes" id="UP000030671">
    <property type="component" value="Unassembled WGS sequence"/>
</dbReference>
<evidence type="ECO:0000313" key="2">
    <source>
        <dbReference type="EMBL" id="ETW84856.1"/>
    </source>
</evidence>
<feature type="compositionally biased region" description="Pro residues" evidence="1">
    <location>
        <begin position="232"/>
        <end position="241"/>
    </location>
</feature>
<organism evidence="2 3">
    <name type="scientific">Heterobasidion irregulare (strain TC 32-1)</name>
    <dbReference type="NCBI Taxonomy" id="747525"/>
    <lineage>
        <taxon>Eukaryota</taxon>
        <taxon>Fungi</taxon>
        <taxon>Dikarya</taxon>
        <taxon>Basidiomycota</taxon>
        <taxon>Agaricomycotina</taxon>
        <taxon>Agaricomycetes</taxon>
        <taxon>Russulales</taxon>
        <taxon>Bondarzewiaceae</taxon>
        <taxon>Heterobasidion</taxon>
        <taxon>Heterobasidion annosum species complex</taxon>
    </lineage>
</organism>
<dbReference type="GeneID" id="20674068"/>
<dbReference type="EMBL" id="KI925456">
    <property type="protein sequence ID" value="ETW84856.1"/>
    <property type="molecule type" value="Genomic_DNA"/>
</dbReference>
<reference evidence="2 3" key="1">
    <citation type="journal article" date="2012" name="New Phytol.">
        <title>Insight into trade-off between wood decay and parasitism from the genome of a fungal forest pathogen.</title>
        <authorList>
            <person name="Olson A."/>
            <person name="Aerts A."/>
            <person name="Asiegbu F."/>
            <person name="Belbahri L."/>
            <person name="Bouzid O."/>
            <person name="Broberg A."/>
            <person name="Canback B."/>
            <person name="Coutinho P.M."/>
            <person name="Cullen D."/>
            <person name="Dalman K."/>
            <person name="Deflorio G."/>
            <person name="van Diepen L.T."/>
            <person name="Dunand C."/>
            <person name="Duplessis S."/>
            <person name="Durling M."/>
            <person name="Gonthier P."/>
            <person name="Grimwood J."/>
            <person name="Fossdal C.G."/>
            <person name="Hansson D."/>
            <person name="Henrissat B."/>
            <person name="Hietala A."/>
            <person name="Himmelstrand K."/>
            <person name="Hoffmeister D."/>
            <person name="Hogberg N."/>
            <person name="James T.Y."/>
            <person name="Karlsson M."/>
            <person name="Kohler A."/>
            <person name="Kues U."/>
            <person name="Lee Y.H."/>
            <person name="Lin Y.C."/>
            <person name="Lind M."/>
            <person name="Lindquist E."/>
            <person name="Lombard V."/>
            <person name="Lucas S."/>
            <person name="Lunden K."/>
            <person name="Morin E."/>
            <person name="Murat C."/>
            <person name="Park J."/>
            <person name="Raffaello T."/>
            <person name="Rouze P."/>
            <person name="Salamov A."/>
            <person name="Schmutz J."/>
            <person name="Solheim H."/>
            <person name="Stahlberg J."/>
            <person name="Velez H."/>
            <person name="de Vries R.P."/>
            <person name="Wiebenga A."/>
            <person name="Woodward S."/>
            <person name="Yakovlev I."/>
            <person name="Garbelotto M."/>
            <person name="Martin F."/>
            <person name="Grigoriev I.V."/>
            <person name="Stenlid J."/>
        </authorList>
    </citation>
    <scope>NUCLEOTIDE SEQUENCE [LARGE SCALE GENOMIC DNA]</scope>
    <source>
        <strain evidence="2 3">TC 32-1</strain>
    </source>
</reference>
<feature type="region of interest" description="Disordered" evidence="1">
    <location>
        <begin position="219"/>
        <end position="251"/>
    </location>
</feature>
<protein>
    <submittedName>
        <fullName evidence="2">Uncharacterized protein</fullName>
    </submittedName>
</protein>
<feature type="region of interest" description="Disordered" evidence="1">
    <location>
        <begin position="134"/>
        <end position="154"/>
    </location>
</feature>
<gene>
    <name evidence="2" type="ORF">HETIRDRAFT_426030</name>
</gene>
<dbReference type="InParanoid" id="W4KII4"/>
<name>W4KII4_HETIT</name>
<dbReference type="RefSeq" id="XP_009544483.1">
    <property type="nucleotide sequence ID" value="XM_009546188.1"/>
</dbReference>
<dbReference type="KEGG" id="hir:HETIRDRAFT_426030"/>
<dbReference type="HOGENOM" id="CLU_1107253_0_0_1"/>
<dbReference type="AlphaFoldDB" id="W4KII4"/>
<sequence>MKCPDAPKILGGKALIKSSRPGTALARGIRQEDRDGWTKTDGCVEDILRLGLKRYCKRAPIMWGKSGNRFVCTMQKFRLAPAPRAVYLEGLKRAESSDQPLILSSPVNLPTAQNSSQHPKQAVFRNINGWPTWTQEELSTPGAGPSRSRSNDDARIAHSREGLHVPQSGAGYTSPNYARMRLEWREAGSQFPVVSAHPAPSFVTPPFPFPAHIAVAPHTERAAQSHSSGITVPPPHPPHFPPRSTGKLDVD</sequence>
<accession>W4KII4</accession>
<evidence type="ECO:0000313" key="3">
    <source>
        <dbReference type="Proteomes" id="UP000030671"/>
    </source>
</evidence>
<keyword evidence="3" id="KW-1185">Reference proteome</keyword>